<accession>A0A930UB10</accession>
<sequence length="358" mass="36474">MKTVTISCHQTTKISENYVSNFKKKLVLLLFVGFTALGAFAQSLPACTSMAVSPAISCPNTIAIATANLVNIDVVNGELVQWDIAPNLSGAFFGTPGVFTITATYFADGPVSTPVNVGPNFGGFTVTLKFINHPLVQTCAASPLVISPNCIITGDTDICPATTHTYSSTVTGVIGTTTHFWTVVSGGATINGSNTGSTVSVTAASACGPFTLRDVITSNGCQHTCEQTFNVVSSKPVIANCPIGSALGCNPTPPSCSQTVTASDICGTVPVICTPGEIVVDGCNRTQTFTYSATNACGLSADPCIVTYTWTVDTEKPVITATGTPANGILGCNPTTEAIGAALGTATATDNCGSVSPT</sequence>
<dbReference type="EMBL" id="JADHEC010000053">
    <property type="protein sequence ID" value="MBF2709926.1"/>
    <property type="molecule type" value="Genomic_DNA"/>
</dbReference>
<keyword evidence="1" id="KW-0732">Signal</keyword>
<feature type="chain" id="PRO_5038124681" description="HYR domain-containing protein" evidence="1">
    <location>
        <begin position="42"/>
        <end position="358"/>
    </location>
</feature>
<proteinExistence type="predicted"/>
<gene>
    <name evidence="2" type="ORF">IR213_15225</name>
</gene>
<feature type="non-terminal residue" evidence="2">
    <location>
        <position position="358"/>
    </location>
</feature>
<organism evidence="2 3">
    <name type="scientific">Flavobacterium soyangense</name>
    <dbReference type="NCBI Taxonomy" id="2023265"/>
    <lineage>
        <taxon>Bacteria</taxon>
        <taxon>Pseudomonadati</taxon>
        <taxon>Bacteroidota</taxon>
        <taxon>Flavobacteriia</taxon>
        <taxon>Flavobacteriales</taxon>
        <taxon>Flavobacteriaceae</taxon>
        <taxon>Flavobacterium</taxon>
    </lineage>
</organism>
<comment type="caution">
    <text evidence="2">The sequence shown here is derived from an EMBL/GenBank/DDBJ whole genome shotgun (WGS) entry which is preliminary data.</text>
</comment>
<evidence type="ECO:0000256" key="1">
    <source>
        <dbReference type="SAM" id="SignalP"/>
    </source>
</evidence>
<dbReference type="AlphaFoldDB" id="A0A930UB10"/>
<evidence type="ECO:0008006" key="4">
    <source>
        <dbReference type="Google" id="ProtNLM"/>
    </source>
</evidence>
<reference evidence="2" key="1">
    <citation type="submission" date="2020-11" db="EMBL/GenBank/DDBJ databases">
        <title>Genome of Flavobacterium soyangense.</title>
        <authorList>
            <person name="Liu Q."/>
            <person name="Xin Y.-H."/>
        </authorList>
    </citation>
    <scope>NUCLEOTIDE SEQUENCE</scope>
    <source>
        <strain evidence="2">CGMCC 1.13493</strain>
    </source>
</reference>
<dbReference type="RefSeq" id="WP_194313156.1">
    <property type="nucleotide sequence ID" value="NZ_JADHEC010000053.1"/>
</dbReference>
<keyword evidence="3" id="KW-1185">Reference proteome</keyword>
<name>A0A930UB10_9FLAO</name>
<dbReference type="Proteomes" id="UP000646211">
    <property type="component" value="Unassembled WGS sequence"/>
</dbReference>
<evidence type="ECO:0000313" key="2">
    <source>
        <dbReference type="EMBL" id="MBF2709926.1"/>
    </source>
</evidence>
<evidence type="ECO:0000313" key="3">
    <source>
        <dbReference type="Proteomes" id="UP000646211"/>
    </source>
</evidence>
<protein>
    <recommendedName>
        <fullName evidence="4">HYR domain-containing protein</fullName>
    </recommendedName>
</protein>
<feature type="signal peptide" evidence="1">
    <location>
        <begin position="1"/>
        <end position="41"/>
    </location>
</feature>